<name>A0ABQ9H4K6_9NEOP</name>
<feature type="region of interest" description="Disordered" evidence="1">
    <location>
        <begin position="48"/>
        <end position="72"/>
    </location>
</feature>
<gene>
    <name evidence="2" type="ORF">PR048_019836</name>
</gene>
<evidence type="ECO:0000313" key="2">
    <source>
        <dbReference type="EMBL" id="KAJ8879230.1"/>
    </source>
</evidence>
<evidence type="ECO:0000313" key="3">
    <source>
        <dbReference type="Proteomes" id="UP001159363"/>
    </source>
</evidence>
<protein>
    <submittedName>
        <fullName evidence="2">Uncharacterized protein</fullName>
    </submittedName>
</protein>
<keyword evidence="3" id="KW-1185">Reference proteome</keyword>
<dbReference type="EMBL" id="JARBHB010000007">
    <property type="protein sequence ID" value="KAJ8879230.1"/>
    <property type="molecule type" value="Genomic_DNA"/>
</dbReference>
<evidence type="ECO:0000256" key="1">
    <source>
        <dbReference type="SAM" id="MobiDB-lite"/>
    </source>
</evidence>
<organism evidence="2 3">
    <name type="scientific">Dryococelus australis</name>
    <dbReference type="NCBI Taxonomy" id="614101"/>
    <lineage>
        <taxon>Eukaryota</taxon>
        <taxon>Metazoa</taxon>
        <taxon>Ecdysozoa</taxon>
        <taxon>Arthropoda</taxon>
        <taxon>Hexapoda</taxon>
        <taxon>Insecta</taxon>
        <taxon>Pterygota</taxon>
        <taxon>Neoptera</taxon>
        <taxon>Polyneoptera</taxon>
        <taxon>Phasmatodea</taxon>
        <taxon>Verophasmatodea</taxon>
        <taxon>Anareolatae</taxon>
        <taxon>Phasmatidae</taxon>
        <taxon>Eurycanthinae</taxon>
        <taxon>Dryococelus</taxon>
    </lineage>
</organism>
<accession>A0ABQ9H4K6</accession>
<comment type="caution">
    <text evidence="2">The sequence shown here is derived from an EMBL/GenBank/DDBJ whole genome shotgun (WGS) entry which is preliminary data.</text>
</comment>
<reference evidence="2 3" key="1">
    <citation type="submission" date="2023-02" db="EMBL/GenBank/DDBJ databases">
        <title>LHISI_Scaffold_Assembly.</title>
        <authorList>
            <person name="Stuart O.P."/>
            <person name="Cleave R."/>
            <person name="Magrath M.J.L."/>
            <person name="Mikheyev A.S."/>
        </authorList>
    </citation>
    <scope>NUCLEOTIDE SEQUENCE [LARGE SCALE GENOMIC DNA]</scope>
    <source>
        <strain evidence="2">Daus_M_001</strain>
        <tissue evidence="2">Leg muscle</tissue>
    </source>
</reference>
<dbReference type="Proteomes" id="UP001159363">
    <property type="component" value="Chromosome 6"/>
</dbReference>
<sequence>MPITTSCFLQAIPPVNVKRRPQKSEIFTSTPYKNKIEQNREVLFDKRKHIHKQKSKSAIQKCARKLSMSRSM</sequence>
<proteinExistence type="predicted"/>